<dbReference type="SUPFAM" id="SSF55729">
    <property type="entry name" value="Acyl-CoA N-acyltransferases (Nat)"/>
    <property type="match status" value="1"/>
</dbReference>
<dbReference type="PROSITE" id="PS51186">
    <property type="entry name" value="GNAT"/>
    <property type="match status" value="1"/>
</dbReference>
<dbReference type="PANTHER" id="PTHR43451:SF1">
    <property type="entry name" value="ACETYLTRANSFERASE"/>
    <property type="match status" value="1"/>
</dbReference>
<dbReference type="InterPro" id="IPR000182">
    <property type="entry name" value="GNAT_dom"/>
</dbReference>
<dbReference type="Pfam" id="PF13673">
    <property type="entry name" value="Acetyltransf_10"/>
    <property type="match status" value="1"/>
</dbReference>
<comment type="caution">
    <text evidence="2">The sequence shown here is derived from an EMBL/GenBank/DDBJ whole genome shotgun (WGS) entry which is preliminary data.</text>
</comment>
<dbReference type="Proteomes" id="UP000824044">
    <property type="component" value="Unassembled WGS sequence"/>
</dbReference>
<sequence>MVLRRYRSSDCNAIISLFRETVHTINRKDYSREQCDAWAPAEINAGQWDDLLSSHLTLVAIEGETIVGFADMDDTGYLDHLHVHAGHQRRGIATALCDALEAAIGREIYTTHASITARHFFEARGYAVVQEQQVKRRGVLLTNYIMQKRAP</sequence>
<dbReference type="EMBL" id="DXBS01000042">
    <property type="protein sequence ID" value="HIZ24228.1"/>
    <property type="molecule type" value="Genomic_DNA"/>
</dbReference>
<dbReference type="CDD" id="cd04301">
    <property type="entry name" value="NAT_SF"/>
    <property type="match status" value="1"/>
</dbReference>
<evidence type="ECO:0000259" key="1">
    <source>
        <dbReference type="PROSITE" id="PS51186"/>
    </source>
</evidence>
<evidence type="ECO:0000313" key="3">
    <source>
        <dbReference type="Proteomes" id="UP000824044"/>
    </source>
</evidence>
<dbReference type="EC" id="2.3.1.-" evidence="2"/>
<keyword evidence="2" id="KW-0012">Acyltransferase</keyword>
<accession>A0A9D2DWD4</accession>
<proteinExistence type="predicted"/>
<name>A0A9D2DWD4_9FIRM</name>
<dbReference type="GO" id="GO:0016747">
    <property type="term" value="F:acyltransferase activity, transferring groups other than amino-acyl groups"/>
    <property type="evidence" value="ECO:0007669"/>
    <property type="project" value="InterPro"/>
</dbReference>
<reference evidence="2" key="2">
    <citation type="submission" date="2021-04" db="EMBL/GenBank/DDBJ databases">
        <authorList>
            <person name="Gilroy R."/>
        </authorList>
    </citation>
    <scope>NUCLEOTIDE SEQUENCE</scope>
    <source>
        <strain evidence="2">CHK33-5263</strain>
    </source>
</reference>
<dbReference type="Gene3D" id="3.40.630.30">
    <property type="match status" value="1"/>
</dbReference>
<dbReference type="PANTHER" id="PTHR43451">
    <property type="entry name" value="ACETYLTRANSFERASE (GNAT) FAMILY PROTEIN"/>
    <property type="match status" value="1"/>
</dbReference>
<dbReference type="InterPro" id="IPR016181">
    <property type="entry name" value="Acyl_CoA_acyltransferase"/>
</dbReference>
<feature type="domain" description="N-acetyltransferase" evidence="1">
    <location>
        <begin position="1"/>
        <end position="151"/>
    </location>
</feature>
<gene>
    <name evidence="2" type="ORF">H9812_01975</name>
</gene>
<keyword evidence="2" id="KW-0808">Transferase</keyword>
<protein>
    <submittedName>
        <fullName evidence="2">GNAT family N-acetyltransferase</fullName>
        <ecNumber evidence="2">2.3.1.-</ecNumber>
    </submittedName>
</protein>
<reference evidence="2" key="1">
    <citation type="journal article" date="2021" name="PeerJ">
        <title>Extensive microbial diversity within the chicken gut microbiome revealed by metagenomics and culture.</title>
        <authorList>
            <person name="Gilroy R."/>
            <person name="Ravi A."/>
            <person name="Getino M."/>
            <person name="Pursley I."/>
            <person name="Horton D.L."/>
            <person name="Alikhan N.F."/>
            <person name="Baker D."/>
            <person name="Gharbi K."/>
            <person name="Hall N."/>
            <person name="Watson M."/>
            <person name="Adriaenssens E.M."/>
            <person name="Foster-Nyarko E."/>
            <person name="Jarju S."/>
            <person name="Secka A."/>
            <person name="Antonio M."/>
            <person name="Oren A."/>
            <person name="Chaudhuri R.R."/>
            <person name="La Ragione R."/>
            <person name="Hildebrand F."/>
            <person name="Pallen M.J."/>
        </authorList>
    </citation>
    <scope>NUCLEOTIDE SEQUENCE</scope>
    <source>
        <strain evidence="2">CHK33-5263</strain>
    </source>
</reference>
<organism evidence="2 3">
    <name type="scientific">Candidatus Gallimonas intestinigallinarum</name>
    <dbReference type="NCBI Taxonomy" id="2838604"/>
    <lineage>
        <taxon>Bacteria</taxon>
        <taxon>Bacillati</taxon>
        <taxon>Bacillota</taxon>
        <taxon>Clostridia</taxon>
        <taxon>Candidatus Gallimonas</taxon>
    </lineage>
</organism>
<evidence type="ECO:0000313" key="2">
    <source>
        <dbReference type="EMBL" id="HIZ24228.1"/>
    </source>
</evidence>
<dbReference type="InterPro" id="IPR052564">
    <property type="entry name" value="N-acetyltrans/Recomb-assoc"/>
</dbReference>
<dbReference type="AlphaFoldDB" id="A0A9D2DWD4"/>